<feature type="transmembrane region" description="Helical" evidence="2">
    <location>
        <begin position="86"/>
        <end position="104"/>
    </location>
</feature>
<dbReference type="AlphaFoldDB" id="A0A2V1IPZ4"/>
<feature type="region of interest" description="Disordered" evidence="1">
    <location>
        <begin position="1"/>
        <end position="69"/>
    </location>
</feature>
<dbReference type="InterPro" id="IPR006675">
    <property type="entry name" value="HDIG_dom"/>
</dbReference>
<dbReference type="InterPro" id="IPR052722">
    <property type="entry name" value="PgpH_phosphodiesterase"/>
</dbReference>
<dbReference type="CDD" id="cd00077">
    <property type="entry name" value="HDc"/>
    <property type="match status" value="1"/>
</dbReference>
<feature type="transmembrane region" description="Helical" evidence="2">
    <location>
        <begin position="370"/>
        <end position="387"/>
    </location>
</feature>
<feature type="compositionally biased region" description="Polar residues" evidence="1">
    <location>
        <begin position="44"/>
        <end position="53"/>
    </location>
</feature>
<evidence type="ECO:0000313" key="5">
    <source>
        <dbReference type="Proteomes" id="UP000244905"/>
    </source>
</evidence>
<organism evidence="4 5">
    <name type="scientific">Duncaniella muris</name>
    <dbReference type="NCBI Taxonomy" id="2094150"/>
    <lineage>
        <taxon>Bacteria</taxon>
        <taxon>Pseudomonadati</taxon>
        <taxon>Bacteroidota</taxon>
        <taxon>Bacteroidia</taxon>
        <taxon>Bacteroidales</taxon>
        <taxon>Muribaculaceae</taxon>
        <taxon>Duncaniella</taxon>
    </lineage>
</organism>
<feature type="transmembrane region" description="Helical" evidence="2">
    <location>
        <begin position="335"/>
        <end position="358"/>
    </location>
</feature>
<evidence type="ECO:0000256" key="2">
    <source>
        <dbReference type="SAM" id="Phobius"/>
    </source>
</evidence>
<sequence length="767" mass="85981">MRLPESAPRIAQRRSGRSPPLQRYPCHRDPADSAADSLAPCRQPSPTAPQISQRAGVHPAPPLDHHYLDRSPKHFRDMNKLPSRQLTFRALLFVIVVSVSVYFLPRTSENHYVFEEGRPWSYALLTAPFDIPIHLDSLSAARIRDSLQTHFEPVFTRDITAEKTIVSDYTTRLNSTTGLDITPSQRNQIIREIRNIYENGIVDRDTYSKIASGRLPSVRFIHDNVAISMPTSAYLSAFRAYEHLDSIFRDKGMHQALSATHLSEILQPNILIDTVTTRRLLEEALQKAMAPVGIIQQGERIIDKGDIVTTRLATVLKTYEEIADERGKGTISQHYYPLAGQILYMVILFGALYGYLCIFRRDYFDDDRTVLFIMTIMGLFTLFAFAMQAAFRTGLYITPFTIVPILILVFLDSRTAYFCHLIQVLICAIITSFALEFVFIQFIAGVVAIDSLKDLSRRSQLIRTAALIFIAYAACYAAVEIMQSGSLSKTEGRIFGCFAINAILISFSYVLMFLVERVFGFTSRVTLVELSDINNPLLRELSEECPGTFNHSMAVSNLASAAAGRIGANVQLVRTGALYHDIGKIKNPAFYTENQHGVNPHDALDQIQSARIVTGHVREGLALAEKAKLPQMIRRFISEHHGAGMARYFYTTYCNAHPDENVDPAPFSYPGPNPQSKETSLLMMADAVEAASRSMPEHSPEAISALINKIIDSQIAEGLHNESPISFRDVSTIKEVFAQRLRTMYHSRISYPELKKASSAEADNKKL</sequence>
<keyword evidence="2" id="KW-1133">Transmembrane helix</keyword>
<name>A0A2V1IPZ4_9BACT</name>
<dbReference type="SMART" id="SM00471">
    <property type="entry name" value="HDc"/>
    <property type="match status" value="1"/>
</dbReference>
<dbReference type="InterPro" id="IPR011621">
    <property type="entry name" value="Metal-dep_PHydrolase_7TM_intra"/>
</dbReference>
<feature type="transmembrane region" description="Helical" evidence="2">
    <location>
        <begin position="461"/>
        <end position="482"/>
    </location>
</feature>
<feature type="transmembrane region" description="Helical" evidence="2">
    <location>
        <begin position="494"/>
        <end position="515"/>
    </location>
</feature>
<feature type="domain" description="HD/PDEase" evidence="3">
    <location>
        <begin position="544"/>
        <end position="700"/>
    </location>
</feature>
<dbReference type="InterPro" id="IPR006674">
    <property type="entry name" value="HD_domain"/>
</dbReference>
<evidence type="ECO:0000256" key="1">
    <source>
        <dbReference type="SAM" id="MobiDB-lite"/>
    </source>
</evidence>
<dbReference type="EMBL" id="PUEC01000013">
    <property type="protein sequence ID" value="PWB02352.1"/>
    <property type="molecule type" value="Genomic_DNA"/>
</dbReference>
<dbReference type="PANTHER" id="PTHR36442">
    <property type="entry name" value="CYCLIC-DI-AMP PHOSPHODIESTERASE PGPH"/>
    <property type="match status" value="1"/>
</dbReference>
<evidence type="ECO:0000259" key="3">
    <source>
        <dbReference type="SMART" id="SM00471"/>
    </source>
</evidence>
<dbReference type="NCBIfam" id="TIGR00277">
    <property type="entry name" value="HDIG"/>
    <property type="match status" value="1"/>
</dbReference>
<evidence type="ECO:0000313" key="4">
    <source>
        <dbReference type="EMBL" id="PWB02352.1"/>
    </source>
</evidence>
<feature type="transmembrane region" description="Helical" evidence="2">
    <location>
        <begin position="393"/>
        <end position="411"/>
    </location>
</feature>
<gene>
    <name evidence="4" type="ORF">C5O23_06775</name>
</gene>
<dbReference type="Proteomes" id="UP000244905">
    <property type="component" value="Unassembled WGS sequence"/>
</dbReference>
<dbReference type="Pfam" id="PF07697">
    <property type="entry name" value="7TMR-HDED"/>
    <property type="match status" value="1"/>
</dbReference>
<feature type="transmembrane region" description="Helical" evidence="2">
    <location>
        <begin position="423"/>
        <end position="449"/>
    </location>
</feature>
<keyword evidence="5" id="KW-1185">Reference proteome</keyword>
<dbReference type="Gene3D" id="1.10.3210.10">
    <property type="entry name" value="Hypothetical protein af1432"/>
    <property type="match status" value="1"/>
</dbReference>
<proteinExistence type="predicted"/>
<dbReference type="InterPro" id="IPR003607">
    <property type="entry name" value="HD/PDEase_dom"/>
</dbReference>
<dbReference type="InterPro" id="IPR011624">
    <property type="entry name" value="Metal-dep_PHydrolase_7TM_extra"/>
</dbReference>
<protein>
    <submittedName>
        <fullName evidence="4">HDIG domain-containing protein</fullName>
    </submittedName>
</protein>
<dbReference type="Pfam" id="PF01966">
    <property type="entry name" value="HD"/>
    <property type="match status" value="1"/>
</dbReference>
<reference evidence="5" key="1">
    <citation type="submission" date="2018-02" db="EMBL/GenBank/DDBJ databases">
        <authorList>
            <person name="Clavel T."/>
            <person name="Strowig T."/>
        </authorList>
    </citation>
    <scope>NUCLEOTIDE SEQUENCE [LARGE SCALE GENOMIC DNA]</scope>
    <source>
        <strain evidence="5">DSM 103720</strain>
    </source>
</reference>
<keyword evidence="2" id="KW-0472">Membrane</keyword>
<comment type="caution">
    <text evidence="4">The sequence shown here is derived from an EMBL/GenBank/DDBJ whole genome shotgun (WGS) entry which is preliminary data.</text>
</comment>
<dbReference type="Pfam" id="PF07698">
    <property type="entry name" value="7TM-7TMR_HD"/>
    <property type="match status" value="1"/>
</dbReference>
<dbReference type="SUPFAM" id="SSF109604">
    <property type="entry name" value="HD-domain/PDEase-like"/>
    <property type="match status" value="1"/>
</dbReference>
<dbReference type="PANTHER" id="PTHR36442:SF1">
    <property type="entry name" value="CYCLIC-DI-AMP PHOSPHODIESTERASE PGPH"/>
    <property type="match status" value="1"/>
</dbReference>
<keyword evidence="2" id="KW-0812">Transmembrane</keyword>
<accession>A0A2V1IPZ4</accession>